<organism evidence="3 4">
    <name type="scientific">Phaseolus angularis</name>
    <name type="common">Azuki bean</name>
    <name type="synonym">Vigna angularis</name>
    <dbReference type="NCBI Taxonomy" id="3914"/>
    <lineage>
        <taxon>Eukaryota</taxon>
        <taxon>Viridiplantae</taxon>
        <taxon>Streptophyta</taxon>
        <taxon>Embryophyta</taxon>
        <taxon>Tracheophyta</taxon>
        <taxon>Spermatophyta</taxon>
        <taxon>Magnoliopsida</taxon>
        <taxon>eudicotyledons</taxon>
        <taxon>Gunneridae</taxon>
        <taxon>Pentapetalae</taxon>
        <taxon>rosids</taxon>
        <taxon>fabids</taxon>
        <taxon>Fabales</taxon>
        <taxon>Fabaceae</taxon>
        <taxon>Papilionoideae</taxon>
        <taxon>50 kb inversion clade</taxon>
        <taxon>NPAAA clade</taxon>
        <taxon>indigoferoid/millettioid clade</taxon>
        <taxon>Phaseoleae</taxon>
        <taxon>Vigna</taxon>
    </lineage>
</organism>
<gene>
    <name evidence="3" type="ORF">LR48_Vigan04g190600</name>
</gene>
<evidence type="ECO:0008006" key="5">
    <source>
        <dbReference type="Google" id="ProtNLM"/>
    </source>
</evidence>
<evidence type="ECO:0000313" key="4">
    <source>
        <dbReference type="Proteomes" id="UP000053144"/>
    </source>
</evidence>
<dbReference type="STRING" id="3914.A0A0L9UG34"/>
<accession>A0A0L9UG34</accession>
<dbReference type="PANTHER" id="PTHR48032">
    <property type="entry name" value="RNA-BINDING PROTEIN MUSASHI HOMOLOG RBP6"/>
    <property type="match status" value="1"/>
</dbReference>
<dbReference type="GO" id="GO:0003729">
    <property type="term" value="F:mRNA binding"/>
    <property type="evidence" value="ECO:0007669"/>
    <property type="project" value="TreeGrafter"/>
</dbReference>
<dbReference type="InterPro" id="IPR035979">
    <property type="entry name" value="RBD_domain_sf"/>
</dbReference>
<keyword evidence="2" id="KW-0694">RNA-binding</keyword>
<dbReference type="Gene3D" id="3.30.70.330">
    <property type="match status" value="1"/>
</dbReference>
<evidence type="ECO:0000313" key="3">
    <source>
        <dbReference type="EMBL" id="KOM41708.1"/>
    </source>
</evidence>
<evidence type="ECO:0000256" key="1">
    <source>
        <dbReference type="ARBA" id="ARBA00022737"/>
    </source>
</evidence>
<dbReference type="InterPro" id="IPR012677">
    <property type="entry name" value="Nucleotide-bd_a/b_plait_sf"/>
</dbReference>
<dbReference type="AlphaFoldDB" id="A0A0L9UG34"/>
<protein>
    <recommendedName>
        <fullName evidence="5">RRM domain-containing protein</fullName>
    </recommendedName>
</protein>
<name>A0A0L9UG34_PHAAN</name>
<dbReference type="SUPFAM" id="SSF54928">
    <property type="entry name" value="RNA-binding domain, RBD"/>
    <property type="match status" value="1"/>
</dbReference>
<dbReference type="Proteomes" id="UP000053144">
    <property type="component" value="Chromosome 4"/>
</dbReference>
<evidence type="ECO:0000256" key="2">
    <source>
        <dbReference type="ARBA" id="ARBA00022884"/>
    </source>
</evidence>
<reference evidence="4" key="1">
    <citation type="journal article" date="2015" name="Proc. Natl. Acad. Sci. U.S.A.">
        <title>Genome sequencing of adzuki bean (Vigna angularis) provides insight into high starch and low fat accumulation and domestication.</title>
        <authorList>
            <person name="Yang K."/>
            <person name="Tian Z."/>
            <person name="Chen C."/>
            <person name="Luo L."/>
            <person name="Zhao B."/>
            <person name="Wang Z."/>
            <person name="Yu L."/>
            <person name="Li Y."/>
            <person name="Sun Y."/>
            <person name="Li W."/>
            <person name="Chen Y."/>
            <person name="Li Y."/>
            <person name="Zhang Y."/>
            <person name="Ai D."/>
            <person name="Zhao J."/>
            <person name="Shang C."/>
            <person name="Ma Y."/>
            <person name="Wu B."/>
            <person name="Wang M."/>
            <person name="Gao L."/>
            <person name="Sun D."/>
            <person name="Zhang P."/>
            <person name="Guo F."/>
            <person name="Wang W."/>
            <person name="Li Y."/>
            <person name="Wang J."/>
            <person name="Varshney R.K."/>
            <person name="Wang J."/>
            <person name="Ling H.Q."/>
            <person name="Wan P."/>
        </authorList>
    </citation>
    <scope>NUCLEOTIDE SEQUENCE</scope>
    <source>
        <strain evidence="4">cv. Jingnong 6</strain>
    </source>
</reference>
<dbReference type="GO" id="GO:0006417">
    <property type="term" value="P:regulation of translation"/>
    <property type="evidence" value="ECO:0007669"/>
    <property type="project" value="TreeGrafter"/>
</dbReference>
<sequence length="145" mass="15885">MNLPSVLILIVPPLDLKICHLGRLQSDPTTGRARGFGFVVFSDPAVAEIVIKEKHNIDGRMDLRLRKRVSRWEGRTKLVILAVDGRELVQHTSWTSEIISSMADAGDAAKAVSQQCQINARLSSETTAIDAAEGSRAEKPLPVRC</sequence>
<keyword evidence="1" id="KW-0677">Repeat</keyword>
<dbReference type="EMBL" id="CM003374">
    <property type="protein sequence ID" value="KOM41708.1"/>
    <property type="molecule type" value="Genomic_DNA"/>
</dbReference>
<proteinExistence type="predicted"/>
<dbReference type="PANTHER" id="PTHR48032:SF16">
    <property type="entry name" value="RNA-BINDING (RRM_RBD_RNP MOTIFS) FAMILY PROTEIN"/>
    <property type="match status" value="1"/>
</dbReference>
<dbReference type="Gramene" id="KOM41708">
    <property type="protein sequence ID" value="KOM41708"/>
    <property type="gene ID" value="LR48_Vigan04g190600"/>
</dbReference>